<feature type="region of interest" description="Disordered" evidence="1">
    <location>
        <begin position="1"/>
        <end position="36"/>
    </location>
</feature>
<dbReference type="Proteomes" id="UP000218890">
    <property type="component" value="Chromosome"/>
</dbReference>
<feature type="compositionally biased region" description="Low complexity" evidence="1">
    <location>
        <begin position="13"/>
        <end position="24"/>
    </location>
</feature>
<evidence type="ECO:0000313" key="3">
    <source>
        <dbReference type="EMBL" id="BAU56337.1"/>
    </source>
</evidence>
<protein>
    <submittedName>
        <fullName evidence="3">Uncharacterized protein</fullName>
    </submittedName>
</protein>
<accession>A0A120MZ26</accession>
<sequence length="152" mass="15873">MVDREGSSTEQLSGSGISASSSAREGGGGSANRGAAKEQLDRTLPMLAYIMLLVAPMTAGISLLFGGALAVLGLRQGGHILASHYSNMLTAIAISAAAVLIALFAWSWFVGPLVYVAWMIWVILRAVSGMASLNRSEPIAQPRSLWLGKDNG</sequence>
<proteinExistence type="predicted"/>
<evidence type="ECO:0000256" key="2">
    <source>
        <dbReference type="SAM" id="Phobius"/>
    </source>
</evidence>
<dbReference type="KEGG" id="hhk:HH1059_22700"/>
<keyword evidence="4" id="KW-1185">Reference proteome</keyword>
<dbReference type="EMBL" id="AP017372">
    <property type="protein sequence ID" value="BAU56337.1"/>
    <property type="molecule type" value="Genomic_DNA"/>
</dbReference>
<evidence type="ECO:0000313" key="4">
    <source>
        <dbReference type="Proteomes" id="UP000218890"/>
    </source>
</evidence>
<organism evidence="3 4">
    <name type="scientific">Halorhodospira halochloris</name>
    <name type="common">Ectothiorhodospira halochloris</name>
    <dbReference type="NCBI Taxonomy" id="1052"/>
    <lineage>
        <taxon>Bacteria</taxon>
        <taxon>Pseudomonadati</taxon>
        <taxon>Pseudomonadota</taxon>
        <taxon>Gammaproteobacteria</taxon>
        <taxon>Chromatiales</taxon>
        <taxon>Ectothiorhodospiraceae</taxon>
        <taxon>Halorhodospira</taxon>
    </lineage>
</organism>
<keyword evidence="2" id="KW-0472">Membrane</keyword>
<keyword evidence="2" id="KW-1133">Transmembrane helix</keyword>
<reference evidence="3" key="1">
    <citation type="submission" date="2016-02" db="EMBL/GenBank/DDBJ databases">
        <title>Halorhodospira halochloris DSM-1059 complete genome, version 2.</title>
        <authorList>
            <person name="Tsukatani Y."/>
        </authorList>
    </citation>
    <scope>NUCLEOTIDE SEQUENCE</scope>
    <source>
        <strain evidence="3">DSM 1059</strain>
    </source>
</reference>
<dbReference type="RefSeq" id="WP_096406059.1">
    <property type="nucleotide sequence ID" value="NZ_AP017372.2"/>
</dbReference>
<keyword evidence="2" id="KW-0812">Transmembrane</keyword>
<name>A0A120MZ26_HALHR</name>
<evidence type="ECO:0000256" key="1">
    <source>
        <dbReference type="SAM" id="MobiDB-lite"/>
    </source>
</evidence>
<dbReference type="AlphaFoldDB" id="A0A120MZ26"/>
<gene>
    <name evidence="3" type="ORF">HH1059_22700</name>
</gene>
<feature type="transmembrane region" description="Helical" evidence="2">
    <location>
        <begin position="47"/>
        <end position="74"/>
    </location>
</feature>
<feature type="transmembrane region" description="Helical" evidence="2">
    <location>
        <begin position="86"/>
        <end position="109"/>
    </location>
</feature>